<evidence type="ECO:0000259" key="5">
    <source>
        <dbReference type="Pfam" id="PF00535"/>
    </source>
</evidence>
<keyword evidence="2" id="KW-0328">Glycosyltransferase</keyword>
<comment type="similarity">
    <text evidence="1">Belongs to the glycosyltransferase 2 family.</text>
</comment>
<keyword evidence="4" id="KW-1133">Transmembrane helix</keyword>
<dbReference type="Gene3D" id="3.90.550.10">
    <property type="entry name" value="Spore Coat Polysaccharide Biosynthesis Protein SpsA, Chain A"/>
    <property type="match status" value="1"/>
</dbReference>
<evidence type="ECO:0000313" key="6">
    <source>
        <dbReference type="EMBL" id="SFN87756.1"/>
    </source>
</evidence>
<gene>
    <name evidence="6" type="ORF">SAMN04488056_102271</name>
</gene>
<keyword evidence="7" id="KW-1185">Reference proteome</keyword>
<evidence type="ECO:0000313" key="7">
    <source>
        <dbReference type="Proteomes" id="UP000199236"/>
    </source>
</evidence>
<dbReference type="PANTHER" id="PTHR43630">
    <property type="entry name" value="POLY-BETA-1,6-N-ACETYL-D-GLUCOSAMINE SYNTHASE"/>
    <property type="match status" value="1"/>
</dbReference>
<dbReference type="EMBL" id="FOVR01000002">
    <property type="protein sequence ID" value="SFN87756.1"/>
    <property type="molecule type" value="Genomic_DNA"/>
</dbReference>
<sequence>MIGHLVEGFDFLVAQSPAGMITLYWFVLLFEIPRYGVAFLVAALFIRGRTRSSGPLTWKGRLSVIIAGHNEEKAIERCVRSLWEQSRKPDEIVVVSDGSTDGMVRVLRTLQREGLVQKVHSTDLRAGKAAAVNLAEQLSSGDVVVNVDCDCSFDRHALKEIVSPFSSPAIGAVAGNILIRHQERSLWTSFQAIEYLVSISLGKRAQDMVGLVSCASGAFSAFRKSAIESVGGLDAGGGEDLDVTLRLRKAEWAIGFAHEAICYTDPPNSARALVKQRFRWERDAIRLRYRKHGALMNPFSRSFKPLELFHEMEFLLLNVVAALALPFYFFWMFATYGDLSIPILLGAQCGLMLFDFVLFLLAAWATPKAQALPLVPYLLGYSLFFNNFLRFVRLLAYGQEWVFRSSYQDNYVPDKVHKVRE</sequence>
<protein>
    <submittedName>
        <fullName evidence="6">Glycosyltransferase, catalytic subunit of cellulose synthase and poly-beta-1,6-N-acetylglucosamine synthase</fullName>
    </submittedName>
</protein>
<dbReference type="CDD" id="cd06423">
    <property type="entry name" value="CESA_like"/>
    <property type="match status" value="1"/>
</dbReference>
<evidence type="ECO:0000256" key="2">
    <source>
        <dbReference type="ARBA" id="ARBA00022676"/>
    </source>
</evidence>
<dbReference type="RefSeq" id="WP_090069557.1">
    <property type="nucleotide sequence ID" value="NZ_FOVR01000002.1"/>
</dbReference>
<dbReference type="InterPro" id="IPR029044">
    <property type="entry name" value="Nucleotide-diphossugar_trans"/>
</dbReference>
<dbReference type="OrthoDB" id="5291101at2"/>
<feature type="transmembrane region" description="Helical" evidence="4">
    <location>
        <begin position="314"/>
        <end position="333"/>
    </location>
</feature>
<evidence type="ECO:0000256" key="4">
    <source>
        <dbReference type="SAM" id="Phobius"/>
    </source>
</evidence>
<dbReference type="STRING" id="655353.SAMN04488056_102271"/>
<dbReference type="AlphaFoldDB" id="A0A1I5CLJ7"/>
<organism evidence="6 7">
    <name type="scientific">Cohaesibacter marisflavi</name>
    <dbReference type="NCBI Taxonomy" id="655353"/>
    <lineage>
        <taxon>Bacteria</taxon>
        <taxon>Pseudomonadati</taxon>
        <taxon>Pseudomonadota</taxon>
        <taxon>Alphaproteobacteria</taxon>
        <taxon>Hyphomicrobiales</taxon>
        <taxon>Cohaesibacteraceae</taxon>
    </lineage>
</organism>
<keyword evidence="4" id="KW-0472">Membrane</keyword>
<dbReference type="Proteomes" id="UP000199236">
    <property type="component" value="Unassembled WGS sequence"/>
</dbReference>
<feature type="transmembrane region" description="Helical" evidence="4">
    <location>
        <begin position="23"/>
        <end position="46"/>
    </location>
</feature>
<accession>A0A1I5CLJ7</accession>
<keyword evidence="4" id="KW-0812">Transmembrane</keyword>
<dbReference type="PANTHER" id="PTHR43630:SF1">
    <property type="entry name" value="POLY-BETA-1,6-N-ACETYL-D-GLUCOSAMINE SYNTHASE"/>
    <property type="match status" value="1"/>
</dbReference>
<dbReference type="Pfam" id="PF00535">
    <property type="entry name" value="Glycos_transf_2"/>
    <property type="match status" value="1"/>
</dbReference>
<proteinExistence type="inferred from homology"/>
<dbReference type="InterPro" id="IPR001173">
    <property type="entry name" value="Glyco_trans_2-like"/>
</dbReference>
<feature type="transmembrane region" description="Helical" evidence="4">
    <location>
        <begin position="339"/>
        <end position="362"/>
    </location>
</feature>
<feature type="domain" description="Glycosyltransferase 2-like" evidence="5">
    <location>
        <begin position="63"/>
        <end position="230"/>
    </location>
</feature>
<keyword evidence="3 6" id="KW-0808">Transferase</keyword>
<dbReference type="GO" id="GO:0016757">
    <property type="term" value="F:glycosyltransferase activity"/>
    <property type="evidence" value="ECO:0007669"/>
    <property type="project" value="UniProtKB-KW"/>
</dbReference>
<evidence type="ECO:0000256" key="3">
    <source>
        <dbReference type="ARBA" id="ARBA00022679"/>
    </source>
</evidence>
<dbReference type="SUPFAM" id="SSF53448">
    <property type="entry name" value="Nucleotide-diphospho-sugar transferases"/>
    <property type="match status" value="1"/>
</dbReference>
<evidence type="ECO:0000256" key="1">
    <source>
        <dbReference type="ARBA" id="ARBA00006739"/>
    </source>
</evidence>
<reference evidence="6 7" key="1">
    <citation type="submission" date="2016-10" db="EMBL/GenBank/DDBJ databases">
        <authorList>
            <person name="de Groot N.N."/>
        </authorList>
    </citation>
    <scope>NUCLEOTIDE SEQUENCE [LARGE SCALE GENOMIC DNA]</scope>
    <source>
        <strain evidence="6 7">CGMCC 1.9157</strain>
    </source>
</reference>
<feature type="transmembrane region" description="Helical" evidence="4">
    <location>
        <begin position="374"/>
        <end position="396"/>
    </location>
</feature>
<name>A0A1I5CLJ7_9HYPH</name>